<evidence type="ECO:0000313" key="1">
    <source>
        <dbReference type="EMBL" id="AQL04167.1"/>
    </source>
</evidence>
<protein>
    <submittedName>
        <fullName evidence="1">ARM repeat superfamily protein</fullName>
    </submittedName>
</protein>
<reference evidence="1" key="1">
    <citation type="submission" date="2015-12" db="EMBL/GenBank/DDBJ databases">
        <title>Update maize B73 reference genome by single molecule sequencing technologies.</title>
        <authorList>
            <consortium name="Maize Genome Sequencing Project"/>
            <person name="Ware D."/>
        </authorList>
    </citation>
    <scope>NUCLEOTIDE SEQUENCE</scope>
    <source>
        <tissue evidence="1">Seedling</tissue>
    </source>
</reference>
<dbReference type="AlphaFoldDB" id="A0A1D6P2F7"/>
<dbReference type="EMBL" id="CM000785">
    <property type="protein sequence ID" value="AQL04181.1"/>
    <property type="molecule type" value="Genomic_DNA"/>
</dbReference>
<name>A0A1D6P2F7_MAIZE</name>
<dbReference type="EMBL" id="CM000785">
    <property type="protein sequence ID" value="AQL04167.1"/>
    <property type="molecule type" value="Genomic_DNA"/>
</dbReference>
<organism evidence="1">
    <name type="scientific">Zea mays</name>
    <name type="common">Maize</name>
    <dbReference type="NCBI Taxonomy" id="4577"/>
    <lineage>
        <taxon>Eukaryota</taxon>
        <taxon>Viridiplantae</taxon>
        <taxon>Streptophyta</taxon>
        <taxon>Embryophyta</taxon>
        <taxon>Tracheophyta</taxon>
        <taxon>Spermatophyta</taxon>
        <taxon>Magnoliopsida</taxon>
        <taxon>Liliopsida</taxon>
        <taxon>Poales</taxon>
        <taxon>Poaceae</taxon>
        <taxon>PACMAD clade</taxon>
        <taxon>Panicoideae</taxon>
        <taxon>Andropogonodae</taxon>
        <taxon>Andropogoneae</taxon>
        <taxon>Tripsacinae</taxon>
        <taxon>Zea</taxon>
    </lineage>
</organism>
<proteinExistence type="predicted"/>
<gene>
    <name evidence="1" type="ORF">ZEAMMB73_Zm00001d046381</name>
</gene>
<accession>A0A1D6P2F7</accession>
<sequence length="17" mass="2036">MTSDMWTVAIQVLLYHQ</sequence>